<evidence type="ECO:0000313" key="2">
    <source>
        <dbReference type="EMBL" id="KPL91295.1"/>
    </source>
</evidence>
<name>A0A0P6YD10_9CHLR</name>
<dbReference type="EMBL" id="LGKP01000006">
    <property type="protein sequence ID" value="KPL91295.1"/>
    <property type="molecule type" value="Genomic_DNA"/>
</dbReference>
<organism evidence="2 3">
    <name type="scientific">Herpetosiphon geysericola</name>
    <dbReference type="NCBI Taxonomy" id="70996"/>
    <lineage>
        <taxon>Bacteria</taxon>
        <taxon>Bacillati</taxon>
        <taxon>Chloroflexota</taxon>
        <taxon>Chloroflexia</taxon>
        <taxon>Herpetosiphonales</taxon>
        <taxon>Herpetosiphonaceae</taxon>
        <taxon>Herpetosiphon</taxon>
    </lineage>
</organism>
<evidence type="ECO:0000313" key="3">
    <source>
        <dbReference type="Proteomes" id="UP000050277"/>
    </source>
</evidence>
<keyword evidence="1" id="KW-0812">Transmembrane</keyword>
<dbReference type="PATRIC" id="fig|70996.4.peg.1636"/>
<comment type="caution">
    <text evidence="2">The sequence shown here is derived from an EMBL/GenBank/DDBJ whole genome shotgun (WGS) entry which is preliminary data.</text>
</comment>
<dbReference type="RefSeq" id="WP_054532818.1">
    <property type="nucleotide sequence ID" value="NZ_LGKP01000006.1"/>
</dbReference>
<dbReference type="Proteomes" id="UP000050277">
    <property type="component" value="Unassembled WGS sequence"/>
</dbReference>
<keyword evidence="1" id="KW-0472">Membrane</keyword>
<sequence>MRRFGAILAFVIGAVVGLVGGAALLAYAYQVAGLYPPDDATIKFIAQERGWFEANAEETPAS</sequence>
<dbReference type="AlphaFoldDB" id="A0A0P6YD10"/>
<evidence type="ECO:0000256" key="1">
    <source>
        <dbReference type="SAM" id="Phobius"/>
    </source>
</evidence>
<feature type="transmembrane region" description="Helical" evidence="1">
    <location>
        <begin position="7"/>
        <end position="29"/>
    </location>
</feature>
<keyword evidence="3" id="KW-1185">Reference proteome</keyword>
<proteinExistence type="predicted"/>
<dbReference type="STRING" id="70996.SE18_02390"/>
<protein>
    <submittedName>
        <fullName evidence="2">Uncharacterized protein</fullName>
    </submittedName>
</protein>
<keyword evidence="1" id="KW-1133">Transmembrane helix</keyword>
<reference evidence="2 3" key="1">
    <citation type="submission" date="2015-07" db="EMBL/GenBank/DDBJ databases">
        <title>Whole genome sequence of Herpetosiphon geysericola DSM 7119.</title>
        <authorList>
            <person name="Hemp J."/>
            <person name="Ward L.M."/>
            <person name="Pace L.A."/>
            <person name="Fischer W.W."/>
        </authorList>
    </citation>
    <scope>NUCLEOTIDE SEQUENCE [LARGE SCALE GENOMIC DNA]</scope>
    <source>
        <strain evidence="2 3">DSM 7119</strain>
    </source>
</reference>
<accession>A0A0P6YD10</accession>
<gene>
    <name evidence="2" type="ORF">SE18_02390</name>
</gene>